<evidence type="ECO:0000313" key="1">
    <source>
        <dbReference type="EMBL" id="GFX92418.1"/>
    </source>
</evidence>
<dbReference type="PANTHER" id="PTHR47326">
    <property type="entry name" value="TRANSPOSABLE ELEMENT TC3 TRANSPOSASE-LIKE PROTEIN"/>
    <property type="match status" value="1"/>
</dbReference>
<protein>
    <submittedName>
        <fullName evidence="1">Uncharacterized protein</fullName>
    </submittedName>
</protein>
<name>A0A8X6V2P6_TRICX</name>
<gene>
    <name evidence="1" type="primary">g.48694</name>
    <name evidence="1" type="ORF">TNCV_1706941</name>
</gene>
<dbReference type="Proteomes" id="UP000887159">
    <property type="component" value="Unassembled WGS sequence"/>
</dbReference>
<sequence>MHTSNERPTETVYLLGHVCACTCEAYVTPILPPPPISALAEKCRLVNKKCFAFPSLQRQNQLLLGNKQSGGHLIGHVNTHNVHIWSLENPHEVLESQQDSLKLNAFVPNGNFVFGELTLTGSAYLDALQLWLVPQLKENEPDNFIWQQEGAPPQWHLSLCDWLNITVLDQWIFRKGPHDKACFA</sequence>
<organism evidence="1 2">
    <name type="scientific">Trichonephila clavipes</name>
    <name type="common">Golden silk orbweaver</name>
    <name type="synonym">Nephila clavipes</name>
    <dbReference type="NCBI Taxonomy" id="2585209"/>
    <lineage>
        <taxon>Eukaryota</taxon>
        <taxon>Metazoa</taxon>
        <taxon>Ecdysozoa</taxon>
        <taxon>Arthropoda</taxon>
        <taxon>Chelicerata</taxon>
        <taxon>Arachnida</taxon>
        <taxon>Araneae</taxon>
        <taxon>Araneomorphae</taxon>
        <taxon>Entelegynae</taxon>
        <taxon>Araneoidea</taxon>
        <taxon>Nephilidae</taxon>
        <taxon>Trichonephila</taxon>
    </lineage>
</organism>
<evidence type="ECO:0000313" key="2">
    <source>
        <dbReference type="Proteomes" id="UP000887159"/>
    </source>
</evidence>
<dbReference type="PANTHER" id="PTHR47326:SF1">
    <property type="entry name" value="HTH PSQ-TYPE DOMAIN-CONTAINING PROTEIN"/>
    <property type="match status" value="1"/>
</dbReference>
<accession>A0A8X6V2P6</accession>
<dbReference type="EMBL" id="BMAU01021147">
    <property type="protein sequence ID" value="GFX92418.1"/>
    <property type="molecule type" value="Genomic_DNA"/>
</dbReference>
<reference evidence="1" key="1">
    <citation type="submission" date="2020-08" db="EMBL/GenBank/DDBJ databases">
        <title>Multicomponent nature underlies the extraordinary mechanical properties of spider dragline silk.</title>
        <authorList>
            <person name="Kono N."/>
            <person name="Nakamura H."/>
            <person name="Mori M."/>
            <person name="Yoshida Y."/>
            <person name="Ohtoshi R."/>
            <person name="Malay A.D."/>
            <person name="Moran D.A.P."/>
            <person name="Tomita M."/>
            <person name="Numata K."/>
            <person name="Arakawa K."/>
        </authorList>
    </citation>
    <scope>NUCLEOTIDE SEQUENCE</scope>
</reference>
<keyword evidence="2" id="KW-1185">Reference proteome</keyword>
<dbReference type="AlphaFoldDB" id="A0A8X6V2P6"/>
<proteinExistence type="predicted"/>
<comment type="caution">
    <text evidence="1">The sequence shown here is derived from an EMBL/GenBank/DDBJ whole genome shotgun (WGS) entry which is preliminary data.</text>
</comment>